<dbReference type="PROSITE" id="PS50883">
    <property type="entry name" value="EAL"/>
    <property type="match status" value="1"/>
</dbReference>
<dbReference type="CDD" id="cd01948">
    <property type="entry name" value="EAL"/>
    <property type="match status" value="1"/>
</dbReference>
<organism evidence="3 4">
    <name type="scientific">Kiloniella spongiae</name>
    <dbReference type="NCBI Taxonomy" id="1489064"/>
    <lineage>
        <taxon>Bacteria</taxon>
        <taxon>Pseudomonadati</taxon>
        <taxon>Pseudomonadota</taxon>
        <taxon>Alphaproteobacteria</taxon>
        <taxon>Rhodospirillales</taxon>
        <taxon>Kiloniellaceae</taxon>
        <taxon>Kiloniella</taxon>
    </lineage>
</organism>
<evidence type="ECO:0000256" key="1">
    <source>
        <dbReference type="SAM" id="MobiDB-lite"/>
    </source>
</evidence>
<evidence type="ECO:0000313" key="3">
    <source>
        <dbReference type="EMBL" id="KLN60753.1"/>
    </source>
</evidence>
<proteinExistence type="predicted"/>
<evidence type="ECO:0000259" key="2">
    <source>
        <dbReference type="PROSITE" id="PS50883"/>
    </source>
</evidence>
<dbReference type="CDD" id="cd00130">
    <property type="entry name" value="PAS"/>
    <property type="match status" value="1"/>
</dbReference>
<gene>
    <name evidence="3" type="ORF">WH96_09715</name>
</gene>
<name>A0A0H2MEF6_9PROT</name>
<dbReference type="Proteomes" id="UP000035444">
    <property type="component" value="Unassembled WGS sequence"/>
</dbReference>
<dbReference type="GO" id="GO:0071111">
    <property type="term" value="F:cyclic-guanylate-specific phosphodiesterase activity"/>
    <property type="evidence" value="ECO:0007669"/>
    <property type="project" value="InterPro"/>
</dbReference>
<dbReference type="RefSeq" id="WP_047763967.1">
    <property type="nucleotide sequence ID" value="NZ_LAQL01000006.1"/>
</dbReference>
<feature type="domain" description="EAL" evidence="2">
    <location>
        <begin position="295"/>
        <end position="548"/>
    </location>
</feature>
<dbReference type="Gene3D" id="3.30.450.20">
    <property type="entry name" value="PAS domain"/>
    <property type="match status" value="1"/>
</dbReference>
<dbReference type="GO" id="GO:0006355">
    <property type="term" value="P:regulation of DNA-templated transcription"/>
    <property type="evidence" value="ECO:0007669"/>
    <property type="project" value="InterPro"/>
</dbReference>
<dbReference type="Pfam" id="PF00563">
    <property type="entry name" value="EAL"/>
    <property type="match status" value="1"/>
</dbReference>
<dbReference type="EMBL" id="LAQL01000006">
    <property type="protein sequence ID" value="KLN60753.1"/>
    <property type="molecule type" value="Genomic_DNA"/>
</dbReference>
<dbReference type="InterPro" id="IPR013767">
    <property type="entry name" value="PAS_fold"/>
</dbReference>
<feature type="region of interest" description="Disordered" evidence="1">
    <location>
        <begin position="542"/>
        <end position="561"/>
    </location>
</feature>
<dbReference type="SMART" id="SM00052">
    <property type="entry name" value="EAL"/>
    <property type="match status" value="1"/>
</dbReference>
<keyword evidence="4" id="KW-1185">Reference proteome</keyword>
<evidence type="ECO:0000313" key="4">
    <source>
        <dbReference type="Proteomes" id="UP000035444"/>
    </source>
</evidence>
<dbReference type="Gene3D" id="3.20.20.450">
    <property type="entry name" value="EAL domain"/>
    <property type="match status" value="1"/>
</dbReference>
<dbReference type="PANTHER" id="PTHR33121:SF70">
    <property type="entry name" value="SIGNALING PROTEIN YKOW"/>
    <property type="match status" value="1"/>
</dbReference>
<dbReference type="InterPro" id="IPR050706">
    <property type="entry name" value="Cyclic-di-GMP_PDE-like"/>
</dbReference>
<comment type="caution">
    <text evidence="3">The sequence shown here is derived from an EMBL/GenBank/DDBJ whole genome shotgun (WGS) entry which is preliminary data.</text>
</comment>
<reference evidence="3 4" key="1">
    <citation type="submission" date="2015-03" db="EMBL/GenBank/DDBJ databases">
        <title>Genome Sequence of Kiloniella spongiae MEBiC09566, isolated from a marine sponge.</title>
        <authorList>
            <person name="Shao Z."/>
            <person name="Wang L."/>
            <person name="Li X."/>
        </authorList>
    </citation>
    <scope>NUCLEOTIDE SEQUENCE [LARGE SCALE GENOMIC DNA]</scope>
    <source>
        <strain evidence="3 4">MEBiC09566</strain>
    </source>
</reference>
<dbReference type="PANTHER" id="PTHR33121">
    <property type="entry name" value="CYCLIC DI-GMP PHOSPHODIESTERASE PDEF"/>
    <property type="match status" value="1"/>
</dbReference>
<dbReference type="Pfam" id="PF00989">
    <property type="entry name" value="PAS"/>
    <property type="match status" value="1"/>
</dbReference>
<dbReference type="NCBIfam" id="TIGR00229">
    <property type="entry name" value="sensory_box"/>
    <property type="match status" value="1"/>
</dbReference>
<dbReference type="InterPro" id="IPR001633">
    <property type="entry name" value="EAL_dom"/>
</dbReference>
<dbReference type="AlphaFoldDB" id="A0A0H2MEF6"/>
<dbReference type="InterPro" id="IPR035965">
    <property type="entry name" value="PAS-like_dom_sf"/>
</dbReference>
<dbReference type="InterPro" id="IPR000014">
    <property type="entry name" value="PAS"/>
</dbReference>
<dbReference type="InterPro" id="IPR035919">
    <property type="entry name" value="EAL_sf"/>
</dbReference>
<sequence>MDNESLISSLRQERDRFLAFAFCRADLLLELSENHKIVFVSGATQAIFGRSVKELIGTAISDLVLSHEGPVLKHLLSGMVGGVRPNPMNIDFKSKSGKIQPLSLTGYYVEDLEKHYFISCKIPASIAATSPKTMRQAGGDIVHDRVSFGQTVTEHLKSNPEDKLTFIELEDYEDFAKKLDKDAQSELSETINSYLRASSSEANSAASFGNGKYGLISRPDLDIDKLTDEISRQVKDADPDGVGLKVEQASIALADSGISGGNAAQALSFMIQQFAHDQSENFSLADLAHSLPEILARIKKTAERIIKVTEGGDFVIVFQPIIDLKTREIHHYEVLARINDETGSPQDFIRSAEDLNLIKGFDLAICRKAIKWIQNNPSDEYTRSIAINLSAASIGDADFIKQLTPLLTPLKDDPDSLLFEITESTRIPDPVVANEAMQTLRNLGHKVCLDDFGVGEASLQYLRQFQVDVLKIDGSYVRDALEDETSAHILKAIADLCRKLNTKTVAEMVEDEATTQLLINCNVDYGQGYYFGRPCNDISIFEEPDKPQTTGQRSGSKETWV</sequence>
<dbReference type="SUPFAM" id="SSF141868">
    <property type="entry name" value="EAL domain-like"/>
    <property type="match status" value="1"/>
</dbReference>
<protein>
    <recommendedName>
        <fullName evidence="2">EAL domain-containing protein</fullName>
    </recommendedName>
</protein>
<dbReference type="SUPFAM" id="SSF55785">
    <property type="entry name" value="PYP-like sensor domain (PAS domain)"/>
    <property type="match status" value="1"/>
</dbReference>
<dbReference type="OrthoDB" id="23692at2"/>
<accession>A0A0H2MEF6</accession>
<dbReference type="STRING" id="1489064.WH96_09715"/>